<evidence type="ECO:0000313" key="6">
    <source>
        <dbReference type="EMBL" id="CAG8597035.1"/>
    </source>
</evidence>
<protein>
    <submittedName>
        <fullName evidence="6">3072_t:CDS:1</fullName>
    </submittedName>
</protein>
<dbReference type="Proteomes" id="UP000789759">
    <property type="component" value="Unassembled WGS sequence"/>
</dbReference>
<evidence type="ECO:0000256" key="5">
    <source>
        <dbReference type="SAM" id="Phobius"/>
    </source>
</evidence>
<feature type="transmembrane region" description="Helical" evidence="5">
    <location>
        <begin position="15"/>
        <end position="35"/>
    </location>
</feature>
<sequence>MIQILQKLNITFNDIYILSLLSFASYIIYLVISYPDRAMGTGPRKDLVGPKGVPIFGNFFSFIKRDTYIHLLQELADKYGSLFTITILGIGRIIISNDPQTVEYILKTNFEDYKKSDVIYEVGYDIFGDGILSVDGYKWKFQRRIISQLFMGKNFRNLIYTSITEKSKAVLNILKKHADSGKPIDLQDLFYRFTIDTFGE</sequence>
<evidence type="ECO:0000256" key="1">
    <source>
        <dbReference type="ARBA" id="ARBA00010617"/>
    </source>
</evidence>
<name>A0A9N9CCK6_9GLOM</name>
<keyword evidence="4" id="KW-0408">Iron</keyword>
<gene>
    <name evidence="6" type="ORF">CPELLU_LOCUS6812</name>
</gene>
<evidence type="ECO:0000256" key="4">
    <source>
        <dbReference type="ARBA" id="ARBA00023004"/>
    </source>
</evidence>
<comment type="caution">
    <text evidence="6">The sequence shown here is derived from an EMBL/GenBank/DDBJ whole genome shotgun (WGS) entry which is preliminary data.</text>
</comment>
<dbReference type="GO" id="GO:0005506">
    <property type="term" value="F:iron ion binding"/>
    <property type="evidence" value="ECO:0007669"/>
    <property type="project" value="InterPro"/>
</dbReference>
<proteinExistence type="inferred from homology"/>
<accession>A0A9N9CCK6</accession>
<dbReference type="InterPro" id="IPR001128">
    <property type="entry name" value="Cyt_P450"/>
</dbReference>
<evidence type="ECO:0000256" key="2">
    <source>
        <dbReference type="ARBA" id="ARBA00022723"/>
    </source>
</evidence>
<dbReference type="Pfam" id="PF00067">
    <property type="entry name" value="p450"/>
    <property type="match status" value="1"/>
</dbReference>
<organism evidence="6 7">
    <name type="scientific">Cetraspora pellucida</name>
    <dbReference type="NCBI Taxonomy" id="1433469"/>
    <lineage>
        <taxon>Eukaryota</taxon>
        <taxon>Fungi</taxon>
        <taxon>Fungi incertae sedis</taxon>
        <taxon>Mucoromycota</taxon>
        <taxon>Glomeromycotina</taxon>
        <taxon>Glomeromycetes</taxon>
        <taxon>Diversisporales</taxon>
        <taxon>Gigasporaceae</taxon>
        <taxon>Cetraspora</taxon>
    </lineage>
</organism>
<keyword evidence="5" id="KW-0812">Transmembrane</keyword>
<comment type="similarity">
    <text evidence="1">Belongs to the cytochrome P450 family.</text>
</comment>
<dbReference type="OrthoDB" id="1470350at2759"/>
<keyword evidence="5" id="KW-1133">Transmembrane helix</keyword>
<dbReference type="GO" id="GO:0004497">
    <property type="term" value="F:monooxygenase activity"/>
    <property type="evidence" value="ECO:0007669"/>
    <property type="project" value="InterPro"/>
</dbReference>
<keyword evidence="3" id="KW-0560">Oxidoreductase</keyword>
<reference evidence="6" key="1">
    <citation type="submission" date="2021-06" db="EMBL/GenBank/DDBJ databases">
        <authorList>
            <person name="Kallberg Y."/>
            <person name="Tangrot J."/>
            <person name="Rosling A."/>
        </authorList>
    </citation>
    <scope>NUCLEOTIDE SEQUENCE</scope>
    <source>
        <strain evidence="6">FL966</strain>
    </source>
</reference>
<keyword evidence="7" id="KW-1185">Reference proteome</keyword>
<keyword evidence="2" id="KW-0479">Metal-binding</keyword>
<evidence type="ECO:0000313" key="7">
    <source>
        <dbReference type="Proteomes" id="UP000789759"/>
    </source>
</evidence>
<dbReference type="GO" id="GO:0016705">
    <property type="term" value="F:oxidoreductase activity, acting on paired donors, with incorporation or reduction of molecular oxygen"/>
    <property type="evidence" value="ECO:0007669"/>
    <property type="project" value="InterPro"/>
</dbReference>
<dbReference type="InterPro" id="IPR036396">
    <property type="entry name" value="Cyt_P450_sf"/>
</dbReference>
<dbReference type="GO" id="GO:0020037">
    <property type="term" value="F:heme binding"/>
    <property type="evidence" value="ECO:0007669"/>
    <property type="project" value="InterPro"/>
</dbReference>
<dbReference type="PANTHER" id="PTHR24296">
    <property type="entry name" value="CYTOCHROME P450"/>
    <property type="match status" value="1"/>
</dbReference>
<evidence type="ECO:0000256" key="3">
    <source>
        <dbReference type="ARBA" id="ARBA00023002"/>
    </source>
</evidence>
<dbReference type="EMBL" id="CAJVQA010004357">
    <property type="protein sequence ID" value="CAG8597035.1"/>
    <property type="molecule type" value="Genomic_DNA"/>
</dbReference>
<keyword evidence="5" id="KW-0472">Membrane</keyword>
<dbReference type="SUPFAM" id="SSF48264">
    <property type="entry name" value="Cytochrome P450"/>
    <property type="match status" value="1"/>
</dbReference>
<dbReference type="Gene3D" id="1.10.630.10">
    <property type="entry name" value="Cytochrome P450"/>
    <property type="match status" value="1"/>
</dbReference>
<dbReference type="AlphaFoldDB" id="A0A9N9CCK6"/>